<dbReference type="EMBL" id="BAABEP010000002">
    <property type="protein sequence ID" value="GAA3710718.1"/>
    <property type="molecule type" value="Genomic_DNA"/>
</dbReference>
<dbReference type="Proteomes" id="UP001499884">
    <property type="component" value="Unassembled WGS sequence"/>
</dbReference>
<evidence type="ECO:0000256" key="2">
    <source>
        <dbReference type="SAM" id="Phobius"/>
    </source>
</evidence>
<evidence type="ECO:0000313" key="3">
    <source>
        <dbReference type="EMBL" id="GAA3710718.1"/>
    </source>
</evidence>
<dbReference type="RefSeq" id="WP_086755794.1">
    <property type="nucleotide sequence ID" value="NZ_BAABEP010000002.1"/>
</dbReference>
<feature type="compositionally biased region" description="Basic and acidic residues" evidence="1">
    <location>
        <begin position="115"/>
        <end position="125"/>
    </location>
</feature>
<accession>A0ABP7DW10</accession>
<sequence length="125" mass="12254">MTAASSAPAQRTALGRAARRLLEVTLAALGALAATLGAGVALVGLCCGGLAVTGAGTAATGGAVAGPWSWLFLTAGTTLIAASLIVRRQRTRACCPPKQAPSGHRVVGEGAVGRDPLRQGPRDGG</sequence>
<evidence type="ECO:0000313" key="4">
    <source>
        <dbReference type="Proteomes" id="UP001499884"/>
    </source>
</evidence>
<keyword evidence="2" id="KW-0472">Membrane</keyword>
<feature type="transmembrane region" description="Helical" evidence="2">
    <location>
        <begin position="21"/>
        <end position="52"/>
    </location>
</feature>
<feature type="region of interest" description="Disordered" evidence="1">
    <location>
        <begin position="95"/>
        <end position="125"/>
    </location>
</feature>
<keyword evidence="2" id="KW-0812">Transmembrane</keyword>
<evidence type="ECO:0008006" key="5">
    <source>
        <dbReference type="Google" id="ProtNLM"/>
    </source>
</evidence>
<evidence type="ECO:0000256" key="1">
    <source>
        <dbReference type="SAM" id="MobiDB-lite"/>
    </source>
</evidence>
<reference evidence="4" key="1">
    <citation type="journal article" date="2019" name="Int. J. Syst. Evol. Microbiol.">
        <title>The Global Catalogue of Microorganisms (GCM) 10K type strain sequencing project: providing services to taxonomists for standard genome sequencing and annotation.</title>
        <authorList>
            <consortium name="The Broad Institute Genomics Platform"/>
            <consortium name="The Broad Institute Genome Sequencing Center for Infectious Disease"/>
            <person name="Wu L."/>
            <person name="Ma J."/>
        </authorList>
    </citation>
    <scope>NUCLEOTIDE SEQUENCE [LARGE SCALE GENOMIC DNA]</scope>
    <source>
        <strain evidence="4">JCM 30846</strain>
    </source>
</reference>
<protein>
    <recommendedName>
        <fullName evidence="5">Integral membrane protein</fullName>
    </recommendedName>
</protein>
<comment type="caution">
    <text evidence="3">The sequence shown here is derived from an EMBL/GenBank/DDBJ whole genome shotgun (WGS) entry which is preliminary data.</text>
</comment>
<keyword evidence="2" id="KW-1133">Transmembrane helix</keyword>
<proteinExistence type="predicted"/>
<feature type="transmembrane region" description="Helical" evidence="2">
    <location>
        <begin position="67"/>
        <end position="86"/>
    </location>
</feature>
<organism evidence="3 4">
    <name type="scientific">Streptomyces tremellae</name>
    <dbReference type="NCBI Taxonomy" id="1124239"/>
    <lineage>
        <taxon>Bacteria</taxon>
        <taxon>Bacillati</taxon>
        <taxon>Actinomycetota</taxon>
        <taxon>Actinomycetes</taxon>
        <taxon>Kitasatosporales</taxon>
        <taxon>Streptomycetaceae</taxon>
        <taxon>Streptomyces</taxon>
    </lineage>
</organism>
<gene>
    <name evidence="3" type="ORF">GCM10023082_05750</name>
</gene>
<name>A0ABP7DW10_9ACTN</name>
<keyword evidence="4" id="KW-1185">Reference proteome</keyword>